<dbReference type="SUPFAM" id="SSF51126">
    <property type="entry name" value="Pectin lyase-like"/>
    <property type="match status" value="1"/>
</dbReference>
<protein>
    <recommendedName>
        <fullName evidence="4">Pectinesterase</fullName>
    </recommendedName>
</protein>
<feature type="transmembrane region" description="Helical" evidence="1">
    <location>
        <begin position="45"/>
        <end position="72"/>
    </location>
</feature>
<keyword evidence="3" id="KW-1185">Reference proteome</keyword>
<dbReference type="Proteomes" id="UP001417504">
    <property type="component" value="Unassembled WGS sequence"/>
</dbReference>
<evidence type="ECO:0000256" key="1">
    <source>
        <dbReference type="SAM" id="Phobius"/>
    </source>
</evidence>
<dbReference type="InterPro" id="IPR011050">
    <property type="entry name" value="Pectin_lyase_fold/virulence"/>
</dbReference>
<sequence>MSWLGAAVSHAQLSIINQFSVNFDVMIHIRTLCMWFTLHTSSPSIRVMLIMAAAVTLSKYVLMLFLLATLFITQVEMFSEGGDVDQYYVSASKPTTATISKKIIVSKEPGYGNYTTIQAAVDQGVPENNAQWIHIFVTAGFYG</sequence>
<evidence type="ECO:0000313" key="2">
    <source>
        <dbReference type="EMBL" id="KAK9136674.1"/>
    </source>
</evidence>
<keyword evidence="1" id="KW-0472">Membrane</keyword>
<keyword evidence="1" id="KW-1133">Transmembrane helix</keyword>
<organism evidence="2 3">
    <name type="scientific">Stephania japonica</name>
    <dbReference type="NCBI Taxonomy" id="461633"/>
    <lineage>
        <taxon>Eukaryota</taxon>
        <taxon>Viridiplantae</taxon>
        <taxon>Streptophyta</taxon>
        <taxon>Embryophyta</taxon>
        <taxon>Tracheophyta</taxon>
        <taxon>Spermatophyta</taxon>
        <taxon>Magnoliopsida</taxon>
        <taxon>Ranunculales</taxon>
        <taxon>Menispermaceae</taxon>
        <taxon>Menispermoideae</taxon>
        <taxon>Cissampelideae</taxon>
        <taxon>Stephania</taxon>
    </lineage>
</organism>
<accession>A0AAP0PB49</accession>
<keyword evidence="1" id="KW-0812">Transmembrane</keyword>
<reference evidence="2 3" key="1">
    <citation type="submission" date="2024-01" db="EMBL/GenBank/DDBJ databases">
        <title>Genome assemblies of Stephania.</title>
        <authorList>
            <person name="Yang L."/>
        </authorList>
    </citation>
    <scope>NUCLEOTIDE SEQUENCE [LARGE SCALE GENOMIC DNA]</scope>
    <source>
        <strain evidence="2">QJT</strain>
        <tissue evidence="2">Leaf</tissue>
    </source>
</reference>
<proteinExistence type="predicted"/>
<gene>
    <name evidence="2" type="ORF">Sjap_007268</name>
</gene>
<evidence type="ECO:0008006" key="4">
    <source>
        <dbReference type="Google" id="ProtNLM"/>
    </source>
</evidence>
<dbReference type="Gene3D" id="2.160.20.10">
    <property type="entry name" value="Single-stranded right-handed beta-helix, Pectin lyase-like"/>
    <property type="match status" value="1"/>
</dbReference>
<dbReference type="InterPro" id="IPR012334">
    <property type="entry name" value="Pectin_lyas_fold"/>
</dbReference>
<evidence type="ECO:0000313" key="3">
    <source>
        <dbReference type="Proteomes" id="UP001417504"/>
    </source>
</evidence>
<dbReference type="EMBL" id="JBBNAE010000003">
    <property type="protein sequence ID" value="KAK9136674.1"/>
    <property type="molecule type" value="Genomic_DNA"/>
</dbReference>
<comment type="caution">
    <text evidence="2">The sequence shown here is derived from an EMBL/GenBank/DDBJ whole genome shotgun (WGS) entry which is preliminary data.</text>
</comment>
<dbReference type="AlphaFoldDB" id="A0AAP0PB49"/>
<name>A0AAP0PB49_9MAGN</name>